<evidence type="ECO:0000259" key="4">
    <source>
        <dbReference type="PROSITE" id="PS50830"/>
    </source>
</evidence>
<evidence type="ECO:0000256" key="1">
    <source>
        <dbReference type="ARBA" id="ARBA00022722"/>
    </source>
</evidence>
<dbReference type="Gene3D" id="2.40.50.90">
    <property type="match status" value="1"/>
</dbReference>
<keyword evidence="3" id="KW-0378">Hydrolase</keyword>
<evidence type="ECO:0000313" key="6">
    <source>
        <dbReference type="Proteomes" id="UP001384579"/>
    </source>
</evidence>
<evidence type="ECO:0000256" key="3">
    <source>
        <dbReference type="ARBA" id="ARBA00022801"/>
    </source>
</evidence>
<keyword evidence="2" id="KW-0255">Endonuclease</keyword>
<dbReference type="PANTHER" id="PTHR12302">
    <property type="entry name" value="EBNA2 BINDING PROTEIN P100"/>
    <property type="match status" value="1"/>
</dbReference>
<dbReference type="Proteomes" id="UP001384579">
    <property type="component" value="Unassembled WGS sequence"/>
</dbReference>
<gene>
    <name evidence="5" type="ORF">WMG39_09160</name>
</gene>
<dbReference type="EMBL" id="JBBLXS010000089">
    <property type="protein sequence ID" value="MEK0185028.1"/>
    <property type="molecule type" value="Genomic_DNA"/>
</dbReference>
<dbReference type="InterPro" id="IPR035437">
    <property type="entry name" value="SNase_OB-fold_sf"/>
</dbReference>
<dbReference type="SMART" id="SM00318">
    <property type="entry name" value="SNc"/>
    <property type="match status" value="1"/>
</dbReference>
<reference evidence="5 6" key="1">
    <citation type="journal article" date="2020" name="Harmful Algae">
        <title>Molecular and morphological characterization of a novel dihydroanatoxin-a producing Microcoleus species (cyanobacteria) from the Russian River, California, USA.</title>
        <authorList>
            <person name="Conklin K.Y."/>
            <person name="Stancheva R."/>
            <person name="Otten T.G."/>
            <person name="Fadness R."/>
            <person name="Boyer G.L."/>
            <person name="Read B."/>
            <person name="Zhang X."/>
            <person name="Sheath R.G."/>
        </authorList>
    </citation>
    <scope>NUCLEOTIDE SEQUENCE [LARGE SCALE GENOMIC DNA]</scope>
    <source>
        <strain evidence="5 6">PTRS2</strain>
    </source>
</reference>
<sequence>MPSFILHLLGFGYARLKYARTNAAVTLGISVQCRKFLHRLLSIALCWLLVSCQKPEIPTGTFVKVQRTVSGQTIEIVRTADKIALLEQVRLIGIEAPDLKQQPWGEAAKNQLEQLIGGKQVLLELDVEEKDRFDRFLAYLWEDGVLVNERLVKEGYALATVRSPNKKYQQRLVNAQEWARLMGKGIWNPKQPLRQTPGEFRQQNNK</sequence>
<dbReference type="RefSeq" id="WP_340524906.1">
    <property type="nucleotide sequence ID" value="NZ_JBBLXS010000089.1"/>
</dbReference>
<dbReference type="PANTHER" id="PTHR12302:SF3">
    <property type="entry name" value="SERINE_THREONINE-PROTEIN KINASE 31"/>
    <property type="match status" value="1"/>
</dbReference>
<organism evidence="5 6">
    <name type="scientific">Microcoleus anatoxicus PTRS2</name>
    <dbReference type="NCBI Taxonomy" id="2705321"/>
    <lineage>
        <taxon>Bacteria</taxon>
        <taxon>Bacillati</taxon>
        <taxon>Cyanobacteriota</taxon>
        <taxon>Cyanophyceae</taxon>
        <taxon>Oscillatoriophycideae</taxon>
        <taxon>Oscillatoriales</taxon>
        <taxon>Microcoleaceae</taxon>
        <taxon>Microcoleus</taxon>
        <taxon>Microcoleus anatoxicus</taxon>
    </lineage>
</organism>
<dbReference type="PROSITE" id="PS50830">
    <property type="entry name" value="TNASE_3"/>
    <property type="match status" value="1"/>
</dbReference>
<accession>A0ABU8YKU6</accession>
<keyword evidence="6" id="KW-1185">Reference proteome</keyword>
<dbReference type="InterPro" id="IPR016071">
    <property type="entry name" value="Staphylococal_nuclease_OB-fold"/>
</dbReference>
<protein>
    <submittedName>
        <fullName evidence="5">Thermonuclease family protein</fullName>
    </submittedName>
</protein>
<feature type="domain" description="TNase-like" evidence="4">
    <location>
        <begin position="59"/>
        <end position="189"/>
    </location>
</feature>
<name>A0ABU8YKU6_9CYAN</name>
<dbReference type="Pfam" id="PF00565">
    <property type="entry name" value="SNase"/>
    <property type="match status" value="1"/>
</dbReference>
<evidence type="ECO:0000256" key="2">
    <source>
        <dbReference type="ARBA" id="ARBA00022759"/>
    </source>
</evidence>
<evidence type="ECO:0000313" key="5">
    <source>
        <dbReference type="EMBL" id="MEK0185028.1"/>
    </source>
</evidence>
<keyword evidence="1" id="KW-0540">Nuclease</keyword>
<proteinExistence type="predicted"/>
<comment type="caution">
    <text evidence="5">The sequence shown here is derived from an EMBL/GenBank/DDBJ whole genome shotgun (WGS) entry which is preliminary data.</text>
</comment>
<dbReference type="SUPFAM" id="SSF50199">
    <property type="entry name" value="Staphylococcal nuclease"/>
    <property type="match status" value="1"/>
</dbReference>